<dbReference type="GO" id="GO:0016787">
    <property type="term" value="F:hydrolase activity"/>
    <property type="evidence" value="ECO:0007669"/>
    <property type="project" value="UniProtKB-KW"/>
</dbReference>
<dbReference type="PANTHER" id="PTHR48098:SF1">
    <property type="entry name" value="DIACYLGLYCEROL ACYLTRANSFERASE_MYCOLYLTRANSFERASE AG85A"/>
    <property type="match status" value="1"/>
</dbReference>
<dbReference type="InterPro" id="IPR029058">
    <property type="entry name" value="AB_hydrolase_fold"/>
</dbReference>
<dbReference type="Gene3D" id="3.40.50.1820">
    <property type="entry name" value="alpha/beta hydrolase"/>
    <property type="match status" value="1"/>
</dbReference>
<dbReference type="InterPro" id="IPR050583">
    <property type="entry name" value="Mycobacterial_A85_antigen"/>
</dbReference>
<evidence type="ECO:0000256" key="1">
    <source>
        <dbReference type="SAM" id="SignalP"/>
    </source>
</evidence>
<comment type="caution">
    <text evidence="2">The sequence shown here is derived from an EMBL/GenBank/DDBJ whole genome shotgun (WGS) entry which is preliminary data.</text>
</comment>
<dbReference type="PANTHER" id="PTHR48098">
    <property type="entry name" value="ENTEROCHELIN ESTERASE-RELATED"/>
    <property type="match status" value="1"/>
</dbReference>
<dbReference type="EMBL" id="MCFG01000099">
    <property type="protein sequence ID" value="ORX82262.1"/>
    <property type="molecule type" value="Genomic_DNA"/>
</dbReference>
<dbReference type="GO" id="GO:0016747">
    <property type="term" value="F:acyltransferase activity, transferring groups other than amino-acyl groups"/>
    <property type="evidence" value="ECO:0007669"/>
    <property type="project" value="TreeGrafter"/>
</dbReference>
<evidence type="ECO:0000313" key="3">
    <source>
        <dbReference type="Proteomes" id="UP000193944"/>
    </source>
</evidence>
<dbReference type="AlphaFoldDB" id="A0A1Y1X944"/>
<proteinExistence type="predicted"/>
<feature type="chain" id="PRO_5013299436" evidence="1">
    <location>
        <begin position="26"/>
        <end position="519"/>
    </location>
</feature>
<keyword evidence="2" id="KW-0378">Hydrolase</keyword>
<dbReference type="STRING" id="1754192.A0A1Y1X944"/>
<evidence type="ECO:0000313" key="2">
    <source>
        <dbReference type="EMBL" id="ORX82262.1"/>
    </source>
</evidence>
<keyword evidence="3" id="KW-1185">Reference proteome</keyword>
<name>A0A1Y1X944_9FUNG</name>
<reference evidence="2 3" key="1">
    <citation type="submission" date="2016-08" db="EMBL/GenBank/DDBJ databases">
        <title>A Parts List for Fungal Cellulosomes Revealed by Comparative Genomics.</title>
        <authorList>
            <consortium name="DOE Joint Genome Institute"/>
            <person name="Haitjema C.H."/>
            <person name="Gilmore S.P."/>
            <person name="Henske J.K."/>
            <person name="Solomon K.V."/>
            <person name="De Groot R."/>
            <person name="Kuo A."/>
            <person name="Mondo S.J."/>
            <person name="Salamov A.A."/>
            <person name="Labutti K."/>
            <person name="Zhao Z."/>
            <person name="Chiniquy J."/>
            <person name="Barry K."/>
            <person name="Brewer H.M."/>
            <person name="Purvine S.O."/>
            <person name="Wright A.T."/>
            <person name="Boxma B."/>
            <person name="Van Alen T."/>
            <person name="Hackstein J.H."/>
            <person name="Baker S.E."/>
            <person name="Grigoriev I.V."/>
            <person name="O'Malley M.A."/>
        </authorList>
    </citation>
    <scope>NUCLEOTIDE SEQUENCE [LARGE SCALE GENOMIC DNA]</scope>
    <source>
        <strain evidence="2 3">S4</strain>
    </source>
</reference>
<protein>
    <submittedName>
        <fullName evidence="2">Alpha/beta-hydrolase</fullName>
    </submittedName>
</protein>
<gene>
    <name evidence="2" type="ORF">BCR32DRAFT_292759</name>
</gene>
<dbReference type="SUPFAM" id="SSF53474">
    <property type="entry name" value="alpha/beta-Hydrolases"/>
    <property type="match status" value="1"/>
</dbReference>
<dbReference type="Proteomes" id="UP000193944">
    <property type="component" value="Unassembled WGS sequence"/>
</dbReference>
<dbReference type="Pfam" id="PF00756">
    <property type="entry name" value="Esterase"/>
    <property type="match status" value="1"/>
</dbReference>
<dbReference type="OrthoDB" id="2107086at2759"/>
<feature type="signal peptide" evidence="1">
    <location>
        <begin position="1"/>
        <end position="25"/>
    </location>
</feature>
<organism evidence="2 3">
    <name type="scientific">Anaeromyces robustus</name>
    <dbReference type="NCBI Taxonomy" id="1754192"/>
    <lineage>
        <taxon>Eukaryota</taxon>
        <taxon>Fungi</taxon>
        <taxon>Fungi incertae sedis</taxon>
        <taxon>Chytridiomycota</taxon>
        <taxon>Chytridiomycota incertae sedis</taxon>
        <taxon>Neocallimastigomycetes</taxon>
        <taxon>Neocallimastigales</taxon>
        <taxon>Neocallimastigaceae</taxon>
        <taxon>Anaeromyces</taxon>
    </lineage>
</organism>
<keyword evidence="1" id="KW-0732">Signal</keyword>
<dbReference type="InterPro" id="IPR000801">
    <property type="entry name" value="Esterase-like"/>
</dbReference>
<accession>A0A1Y1X944</accession>
<sequence length="519" mass="57556">MFQQLKNHFSWSLALSLLTLTVTSSKSVELENGITLRDTKDKFTIFEDGSVATDIVEAEDGSISWVATASGGAGGGVSFFMNENKEEINIANYESVDLEIDYSPVEGKWSTEAMNPGFCLRILPWDSSGLFGGYEDLDCFDADSYSGSLKHHIDIPSDFAEKIIKSSDFDSVLGFSLKFNDYLRGNEDGDQLKVKLKNIKFNAKKDAAEDKAFDDGLKDTERGTVVEINYPTRDYKVNESDLTDADKYKKHAWVYLPSGYDADDKNTTYPLFVLLHGHGQNENTWGLSNKGRGGKIKGYMDRGMASGEVEKFILVAATGIASKNWGPNGPGTDVNGAGVFEGELRNDLIPYLRANFNIKEGRDNTAMAGLSMGGGQTFNIGIGKCLDIMSHFAGFSGAFFGEPADYIAMVDGNKDFDGLKIHNLYMIYGDADILVKDSFPIAIEAMKKWERIENFEDYMFPGGTHDFPVWYKGFNDFIHIVFKIKESNTTDNVVDNVAKNTNKEKCVIKKIPKVIKINN</sequence>
<reference evidence="2 3" key="2">
    <citation type="submission" date="2016-08" db="EMBL/GenBank/DDBJ databases">
        <title>Pervasive Adenine N6-methylation of Active Genes in Fungi.</title>
        <authorList>
            <consortium name="DOE Joint Genome Institute"/>
            <person name="Mondo S.J."/>
            <person name="Dannebaum R.O."/>
            <person name="Kuo R.C."/>
            <person name="Labutti K."/>
            <person name="Haridas S."/>
            <person name="Kuo A."/>
            <person name="Salamov A."/>
            <person name="Ahrendt S.R."/>
            <person name="Lipzen A."/>
            <person name="Sullivan W."/>
            <person name="Andreopoulos W.B."/>
            <person name="Clum A."/>
            <person name="Lindquist E."/>
            <person name="Daum C."/>
            <person name="Ramamoorthy G.K."/>
            <person name="Gryganskyi A."/>
            <person name="Culley D."/>
            <person name="Magnuson J.K."/>
            <person name="James T.Y."/>
            <person name="O'Malley M.A."/>
            <person name="Stajich J.E."/>
            <person name="Spatafora J.W."/>
            <person name="Visel A."/>
            <person name="Grigoriev I.V."/>
        </authorList>
    </citation>
    <scope>NUCLEOTIDE SEQUENCE [LARGE SCALE GENOMIC DNA]</scope>
    <source>
        <strain evidence="2 3">S4</strain>
    </source>
</reference>